<dbReference type="Proteomes" id="UP000515909">
    <property type="component" value="Chromosome"/>
</dbReference>
<dbReference type="PANTHER" id="PTHR30461">
    <property type="entry name" value="DNA-INVERTASE FROM LAMBDOID PROPHAGE"/>
    <property type="match status" value="1"/>
</dbReference>
<dbReference type="SMART" id="SM00857">
    <property type="entry name" value="Resolvase"/>
    <property type="match status" value="1"/>
</dbReference>
<accession>A0A7G8T8L0</accession>
<dbReference type="InterPro" id="IPR036162">
    <property type="entry name" value="Resolvase-like_N_sf"/>
</dbReference>
<comment type="similarity">
    <text evidence="1">Belongs to the site-specific recombinase resolvase family.</text>
</comment>
<evidence type="ECO:0000313" key="3">
    <source>
        <dbReference type="EMBL" id="QNK39951.1"/>
    </source>
</evidence>
<dbReference type="InterPro" id="IPR050639">
    <property type="entry name" value="SSR_resolvase"/>
</dbReference>
<evidence type="ECO:0000313" key="4">
    <source>
        <dbReference type="Proteomes" id="UP000515909"/>
    </source>
</evidence>
<dbReference type="PROSITE" id="PS51736">
    <property type="entry name" value="RECOMBINASES_3"/>
    <property type="match status" value="1"/>
</dbReference>
<gene>
    <name evidence="3" type="ORF">HCR03_14730</name>
</gene>
<dbReference type="RefSeq" id="WP_187035054.1">
    <property type="nucleotide sequence ID" value="NZ_CP060286.1"/>
</dbReference>
<dbReference type="Gene3D" id="3.40.50.1390">
    <property type="entry name" value="Resolvase, N-terminal catalytic domain"/>
    <property type="match status" value="1"/>
</dbReference>
<evidence type="ECO:0000256" key="1">
    <source>
        <dbReference type="ARBA" id="ARBA00009913"/>
    </source>
</evidence>
<dbReference type="SUPFAM" id="SSF53041">
    <property type="entry name" value="Resolvase-like"/>
    <property type="match status" value="1"/>
</dbReference>
<sequence>MELKKRAWLYCRIDAPEDAHGALKGQRRELLDYAEQMGLEIVGASEDLGSGLNFDRAGLMEVMKAAGDGKMDVLLVRRLDCLGRDTVKMLEFLQGLDQLGIKLYSPLEGEIRLLKDIDAIHGLTMGTEQEASL</sequence>
<name>A0A7G8T8L0_9FIRM</name>
<feature type="domain" description="Resolvase/invertase-type recombinase catalytic" evidence="2">
    <location>
        <begin position="6"/>
        <end position="133"/>
    </location>
</feature>
<protein>
    <submittedName>
        <fullName evidence="3">Recombinase family protein</fullName>
    </submittedName>
</protein>
<dbReference type="GO" id="GO:0003677">
    <property type="term" value="F:DNA binding"/>
    <property type="evidence" value="ECO:0007669"/>
    <property type="project" value="InterPro"/>
</dbReference>
<dbReference type="KEGG" id="cfem:HCR03_14730"/>
<dbReference type="EMBL" id="CP060286">
    <property type="protein sequence ID" value="QNK39951.1"/>
    <property type="molecule type" value="Genomic_DNA"/>
</dbReference>
<evidence type="ECO:0000259" key="2">
    <source>
        <dbReference type="PROSITE" id="PS51736"/>
    </source>
</evidence>
<dbReference type="PANTHER" id="PTHR30461:SF26">
    <property type="entry name" value="RESOLVASE HOMOLOG YNEB"/>
    <property type="match status" value="1"/>
</dbReference>
<proteinExistence type="inferred from homology"/>
<reference evidence="3 4" key="1">
    <citation type="submission" date="2020-08" db="EMBL/GenBank/DDBJ databases">
        <title>The isolate Caproiciproducens sp. 7D4C2 produces n-caproate at mildly acidic conditions from hexoses: genome and rBOX comparison with related strains and chain-elongating bacteria.</title>
        <authorList>
            <person name="Esquivel-Elizondo S."/>
            <person name="Bagci C."/>
            <person name="Temovska M."/>
            <person name="Jeon B.S."/>
            <person name="Bessarab I."/>
            <person name="Williams R.B.H."/>
            <person name="Huson D.H."/>
            <person name="Angenent L.T."/>
        </authorList>
    </citation>
    <scope>NUCLEOTIDE SEQUENCE [LARGE SCALE GENOMIC DNA]</scope>
    <source>
        <strain evidence="3 4">7D4C2</strain>
    </source>
</reference>
<dbReference type="GO" id="GO:0000150">
    <property type="term" value="F:DNA strand exchange activity"/>
    <property type="evidence" value="ECO:0007669"/>
    <property type="project" value="InterPro"/>
</dbReference>
<organism evidence="3 4">
    <name type="scientific">Caproicibacter fermentans</name>
    <dbReference type="NCBI Taxonomy" id="2576756"/>
    <lineage>
        <taxon>Bacteria</taxon>
        <taxon>Bacillati</taxon>
        <taxon>Bacillota</taxon>
        <taxon>Clostridia</taxon>
        <taxon>Eubacteriales</taxon>
        <taxon>Acutalibacteraceae</taxon>
        <taxon>Caproicibacter</taxon>
    </lineage>
</organism>
<dbReference type="InterPro" id="IPR006119">
    <property type="entry name" value="Resolv_N"/>
</dbReference>
<dbReference type="AlphaFoldDB" id="A0A7G8T8L0"/>
<dbReference type="CDD" id="cd00338">
    <property type="entry name" value="Ser_Recombinase"/>
    <property type="match status" value="1"/>
</dbReference>
<dbReference type="Pfam" id="PF00239">
    <property type="entry name" value="Resolvase"/>
    <property type="match status" value="1"/>
</dbReference>